<proteinExistence type="predicted"/>
<keyword evidence="1" id="KW-1133">Transmembrane helix</keyword>
<comment type="caution">
    <text evidence="3">The sequence shown here is derived from an EMBL/GenBank/DDBJ whole genome shotgun (WGS) entry which is preliminary data.</text>
</comment>
<dbReference type="RefSeq" id="WP_161902022.1">
    <property type="nucleotide sequence ID" value="NZ_MAEL01000035.1"/>
</dbReference>
<dbReference type="EMBL" id="MAEL01000035">
    <property type="protein sequence ID" value="KAF1304150.1"/>
    <property type="molecule type" value="Genomic_DNA"/>
</dbReference>
<evidence type="ECO:0000256" key="1">
    <source>
        <dbReference type="SAM" id="Phobius"/>
    </source>
</evidence>
<evidence type="ECO:0000313" key="3">
    <source>
        <dbReference type="EMBL" id="KAF1304150.1"/>
    </source>
</evidence>
<keyword evidence="4" id="KW-1185">Reference proteome</keyword>
<feature type="domain" description="DUF4097" evidence="2">
    <location>
        <begin position="64"/>
        <end position="339"/>
    </location>
</feature>
<accession>A0ABQ6Z032</accession>
<sequence length="340" mass="37587">MRIMRKFLWISMILVGSGAILFGIGLLLGGRDYLATADLNRFGLKQGKHPDIQKMDKKMLDSFDSIVLTAELAKVNIEPSNDNHAYLSYHITNKNSTSNIKYAVADNTLTINQLLYDEKYHLGIDLSFINYLFAPEQTTGQQTAITLYLPKNQLRQIDADVEIGDLAINQLQAENADISVELGDLTFNQSMIDTLTTHVEQGRQTAHNSTFHQAELSIEQGELALENSELSNSELTTEIGALHLQQSTFTNSYFSTETGEITSKDTTFIGKNQLTSELGNIELTLAPKAFEDTSFSLASELGKIAIPDLAGTKTNHSFESTDALTNQLRITVETGKITVK</sequence>
<keyword evidence="1" id="KW-0812">Transmembrane</keyword>
<evidence type="ECO:0000259" key="2">
    <source>
        <dbReference type="Pfam" id="PF13349"/>
    </source>
</evidence>
<organism evidence="3 4">
    <name type="scientific">Candidatus Enterococcus willemsii</name>
    <dbReference type="NCBI Taxonomy" id="1857215"/>
    <lineage>
        <taxon>Bacteria</taxon>
        <taxon>Bacillati</taxon>
        <taxon>Bacillota</taxon>
        <taxon>Bacilli</taxon>
        <taxon>Lactobacillales</taxon>
        <taxon>Enterococcaceae</taxon>
        <taxon>Enterococcus</taxon>
    </lineage>
</organism>
<name>A0ABQ6Z032_9ENTE</name>
<reference evidence="3 4" key="1">
    <citation type="submission" date="2016-06" db="EMBL/GenBank/DDBJ databases">
        <title>Four novel species of enterococci isolated from chicken manure.</title>
        <authorList>
            <person name="Van Tyne D."/>
        </authorList>
    </citation>
    <scope>NUCLEOTIDE SEQUENCE [LARGE SCALE GENOMIC DNA]</scope>
    <source>
        <strain evidence="3 4">CU12B</strain>
    </source>
</reference>
<dbReference type="Proteomes" id="UP000782705">
    <property type="component" value="Unassembled WGS sequence"/>
</dbReference>
<protein>
    <recommendedName>
        <fullName evidence="2">DUF4097 domain-containing protein</fullName>
    </recommendedName>
</protein>
<dbReference type="Pfam" id="PF13349">
    <property type="entry name" value="DUF4097"/>
    <property type="match status" value="1"/>
</dbReference>
<feature type="transmembrane region" description="Helical" evidence="1">
    <location>
        <begin position="7"/>
        <end position="28"/>
    </location>
</feature>
<keyword evidence="1" id="KW-0472">Membrane</keyword>
<gene>
    <name evidence="3" type="ORF">BAU17_04445</name>
</gene>
<evidence type="ECO:0000313" key="4">
    <source>
        <dbReference type="Proteomes" id="UP000782705"/>
    </source>
</evidence>
<dbReference type="InterPro" id="IPR025164">
    <property type="entry name" value="Toastrack_DUF4097"/>
</dbReference>